<accession>A0AAI8GAZ0</accession>
<sequence>MKTISSVVENYIKSKPFLLNALSQGIINLTSLARLITEELEAELGKDVKQGAIIMALKRLSEDLSFQVNHKITKVLREIGEITVRSSLNDYTYLVSDTIFQKQAELITELNKRQDVFFTSSRGVNETNIVVSDSVSELIDKYFKDERLTQKLENLSSITVKLPKENTVTPGIYYFIFQRLAWEGIVIYEVISTSNEFTVLVDDNVVDKAFKIIKDLKLTK</sequence>
<dbReference type="GO" id="GO:0016301">
    <property type="term" value="F:kinase activity"/>
    <property type="evidence" value="ECO:0007669"/>
    <property type="project" value="UniProtKB-KW"/>
</dbReference>
<dbReference type="AlphaFoldDB" id="A0AAI8GAZ0"/>
<dbReference type="RefSeq" id="WP_014165754.1">
    <property type="nucleotide sequence ID" value="NZ_CP010992.1"/>
</dbReference>
<reference evidence="2" key="1">
    <citation type="submission" date="2016-03" db="EMBL/GenBank/DDBJ databases">
        <title>Flavobacterium columnare strain B185, complete genome.</title>
        <authorList>
            <person name="Sundberg L.-R."/>
            <person name="Papponen P."/>
            <person name="Laanto E."/>
        </authorList>
    </citation>
    <scope>NUCLEOTIDE SEQUENCE [LARGE SCALE GENOMIC DNA]</scope>
    <source>
        <strain evidence="2">B185</strain>
    </source>
</reference>
<evidence type="ECO:0000313" key="2">
    <source>
        <dbReference type="Proteomes" id="UP000304840"/>
    </source>
</evidence>
<organism evidence="1 2">
    <name type="scientific">Flavobacterium columnare</name>
    <dbReference type="NCBI Taxonomy" id="996"/>
    <lineage>
        <taxon>Bacteria</taxon>
        <taxon>Pseudomonadati</taxon>
        <taxon>Bacteroidota</taxon>
        <taxon>Flavobacteriia</taxon>
        <taxon>Flavobacteriales</taxon>
        <taxon>Flavobacteriaceae</taxon>
        <taxon>Flavobacterium</taxon>
    </lineage>
</organism>
<proteinExistence type="predicted"/>
<protein>
    <submittedName>
        <fullName evidence="1">Aspartate kinase</fullName>
    </submittedName>
</protein>
<keyword evidence="1" id="KW-0418">Kinase</keyword>
<dbReference type="Proteomes" id="UP000304840">
    <property type="component" value="Chromosome"/>
</dbReference>
<gene>
    <name evidence="1" type="ORF">UN65_08670</name>
</gene>
<reference evidence="1 2" key="2">
    <citation type="submission" date="2019-05" db="EMBL/GenBank/DDBJ databases">
        <authorList>
            <person name="Ravantti J.J."/>
        </authorList>
    </citation>
    <scope>NUCLEOTIDE SEQUENCE [LARGE SCALE GENOMIC DNA]</scope>
    <source>
        <strain evidence="1 2">B185</strain>
    </source>
</reference>
<dbReference type="EMBL" id="CP010992">
    <property type="protein sequence ID" value="AMO20401.1"/>
    <property type="molecule type" value="Genomic_DNA"/>
</dbReference>
<dbReference type="GeneID" id="60758760"/>
<name>A0AAI8GAZ0_9FLAO</name>
<keyword evidence="1" id="KW-0808">Transferase</keyword>
<evidence type="ECO:0000313" key="1">
    <source>
        <dbReference type="EMBL" id="AMO20401.1"/>
    </source>
</evidence>